<proteinExistence type="predicted"/>
<comment type="caution">
    <text evidence="2">The sequence shown here is derived from an EMBL/GenBank/DDBJ whole genome shotgun (WGS) entry which is preliminary data.</text>
</comment>
<gene>
    <name evidence="2" type="ORF">GCM10017774_31070</name>
</gene>
<evidence type="ECO:0000313" key="3">
    <source>
        <dbReference type="Proteomes" id="UP000605568"/>
    </source>
</evidence>
<accession>A0ABQ3MCC8</accession>
<organism evidence="2 3">
    <name type="scientific">Lentzea cavernae</name>
    <dbReference type="NCBI Taxonomy" id="2020703"/>
    <lineage>
        <taxon>Bacteria</taxon>
        <taxon>Bacillati</taxon>
        <taxon>Actinomycetota</taxon>
        <taxon>Actinomycetes</taxon>
        <taxon>Pseudonocardiales</taxon>
        <taxon>Pseudonocardiaceae</taxon>
        <taxon>Lentzea</taxon>
    </lineage>
</organism>
<dbReference type="Proteomes" id="UP000605568">
    <property type="component" value="Unassembled WGS sequence"/>
</dbReference>
<evidence type="ECO:0008006" key="4">
    <source>
        <dbReference type="Google" id="ProtNLM"/>
    </source>
</evidence>
<feature type="chain" id="PRO_5046496149" description="Secreted protein" evidence="1">
    <location>
        <begin position="29"/>
        <end position="190"/>
    </location>
</feature>
<reference evidence="3" key="1">
    <citation type="journal article" date="2019" name="Int. J. Syst. Evol. Microbiol.">
        <title>The Global Catalogue of Microorganisms (GCM) 10K type strain sequencing project: providing services to taxonomists for standard genome sequencing and annotation.</title>
        <authorList>
            <consortium name="The Broad Institute Genomics Platform"/>
            <consortium name="The Broad Institute Genome Sequencing Center for Infectious Disease"/>
            <person name="Wu L."/>
            <person name="Ma J."/>
        </authorList>
    </citation>
    <scope>NUCLEOTIDE SEQUENCE [LARGE SCALE GENOMIC DNA]</scope>
    <source>
        <strain evidence="3">CGMCC 4.7367</strain>
    </source>
</reference>
<protein>
    <recommendedName>
        <fullName evidence="4">Secreted protein</fullName>
    </recommendedName>
</protein>
<name>A0ABQ3MCC8_9PSEU</name>
<feature type="signal peptide" evidence="1">
    <location>
        <begin position="1"/>
        <end position="28"/>
    </location>
</feature>
<sequence length="190" mass="20916">MFARFKHLLISAVAATIAIVIAAPAASAAEPPDKSALNTGSSYSATDVRTNAWPITPPGAFPPGTPCYREEVVEPIYETGQGQLMYEFYFGANVCIFSDRIVVYDPESEVIYPGGQQDVRLASVTYSIRNTIVPVDNPSTPNDVYTYSALNVIFCPDLPRPSACQQYHHQLGLEFTRGWVYPIGRFDRIS</sequence>
<dbReference type="EMBL" id="BNAR01000004">
    <property type="protein sequence ID" value="GHH39437.1"/>
    <property type="molecule type" value="Genomic_DNA"/>
</dbReference>
<keyword evidence="3" id="KW-1185">Reference proteome</keyword>
<evidence type="ECO:0000313" key="2">
    <source>
        <dbReference type="EMBL" id="GHH39437.1"/>
    </source>
</evidence>
<keyword evidence="1" id="KW-0732">Signal</keyword>
<dbReference type="RefSeq" id="WP_191298627.1">
    <property type="nucleotide sequence ID" value="NZ_BNAR01000004.1"/>
</dbReference>
<evidence type="ECO:0000256" key="1">
    <source>
        <dbReference type="SAM" id="SignalP"/>
    </source>
</evidence>